<sequence>MGGDFNVALNSSLDRWPPSVNNTSSINLSSFIQKFNLIDIWREKNPVSRAYTWSNKPRSLMSRIDYWLVSDCLHKNNITPRILTTPLTDHKAISLIASFCPNITPTFKSSYWKLNNSILKNVLVIDKVKLLINHFWKKALINNNFSRNWELLKFEVTKYFREFGASLSKSRRDEETNVISRITEITQISPENLSENDLKDLIIQQNKLNEIYRRKAEGAFVRSRRKWLEEGEQNTAYFFQLERTRGQFNSIQKLNINNFITDDPQTIAKYCSTFYSELYESHYNKCESEIFFTHLTETKSINDDQRNVCDSPLSPAEVLFAIKHLKLNKSPGVDGLTSEFYITFAEQLAPFLHRLFAECIDNQTLPPTLCQGLLTLIPKPKKDPLLIDNWRPICLLNNDYKILAQIFAMRMKSVLNFIIDETQNGFMTQRHIANNIRLVLDLIDYADLCHDDSLILFLDFRKAFDTIEHNFVFQTLEKFGFGPYFCAAIKTMYKNANCSIKLHVGTSPRFDLKRGVRQGCPLSPYLFLICSQLLSDFIKLNHLKGISFADKNIIISQLADDTTLFLKDASQVSLAINIVEKFSRASGLYLNIDKCELLALKNCNKPSIYNIPVKESVTYLGIMINKDQDSRNALNFNPIVENVQKKLNSWLQRDLSIQGRILLTKAEGISRLTYPALSLSVNKQTIDIIDKMLYRFVWKNRIHYIRKSVLMNSFELGGLNCLDFSTLNNTFKINWIKQFLKNPTSIWNFIPNYLFSKLGGLKFILLCNYKIEKLPIKLSNFHKQMLLSWSLIYKHNFSPHRYYIWNNGDILYKHKSLFLENWFEHGIILVQQLFRPDGVLMSYSELLERFGLPIPPKEYALVFDAIPSGVMMLLKSSVTSVLTPPGLDAAVTNVGQICFSTRKRKNNRDVRALFQKDIVSVPNVISYWNNFAPNLNWKKIWCLPSKYLIINKSKKCLLR</sequence>
<dbReference type="InterPro" id="IPR000477">
    <property type="entry name" value="RT_dom"/>
</dbReference>
<dbReference type="PROSITE" id="PS50878">
    <property type="entry name" value="RT_POL"/>
    <property type="match status" value="1"/>
</dbReference>
<dbReference type="Proteomes" id="UP000002852">
    <property type="component" value="Unassembled WGS sequence"/>
</dbReference>
<name>A0A3B5R146_XIPMA</name>
<proteinExistence type="predicted"/>
<dbReference type="AlphaFoldDB" id="A0A3B5R146"/>
<dbReference type="PANTHER" id="PTHR31635">
    <property type="entry name" value="REVERSE TRANSCRIPTASE DOMAIN-CONTAINING PROTEIN-RELATED"/>
    <property type="match status" value="1"/>
</dbReference>
<dbReference type="InParanoid" id="A0A3B5R146"/>
<dbReference type="Ensembl" id="ENSXMAT00000041935.1">
    <property type="protein sequence ID" value="ENSXMAP00000036420.1"/>
    <property type="gene ID" value="ENSXMAG00000022515.1"/>
</dbReference>
<evidence type="ECO:0000313" key="2">
    <source>
        <dbReference type="Ensembl" id="ENSXMAP00000036420.1"/>
    </source>
</evidence>
<dbReference type="PANTHER" id="PTHR31635:SF196">
    <property type="entry name" value="REVERSE TRANSCRIPTASE DOMAIN-CONTAINING PROTEIN-RELATED"/>
    <property type="match status" value="1"/>
</dbReference>
<reference evidence="3" key="1">
    <citation type="submission" date="2012-01" db="EMBL/GenBank/DDBJ databases">
        <authorList>
            <person name="Walter R."/>
            <person name="Schartl M."/>
            <person name="Warren W."/>
        </authorList>
    </citation>
    <scope>NUCLEOTIDE SEQUENCE [LARGE SCALE GENOMIC DNA]</scope>
    <source>
        <strain evidence="3">JP 163 A</strain>
    </source>
</reference>
<protein>
    <recommendedName>
        <fullName evidence="1">Reverse transcriptase domain-containing protein</fullName>
    </recommendedName>
</protein>
<organism evidence="2 3">
    <name type="scientific">Xiphophorus maculatus</name>
    <name type="common">Southern platyfish</name>
    <name type="synonym">Platypoecilus maculatus</name>
    <dbReference type="NCBI Taxonomy" id="8083"/>
    <lineage>
        <taxon>Eukaryota</taxon>
        <taxon>Metazoa</taxon>
        <taxon>Chordata</taxon>
        <taxon>Craniata</taxon>
        <taxon>Vertebrata</taxon>
        <taxon>Euteleostomi</taxon>
        <taxon>Actinopterygii</taxon>
        <taxon>Neopterygii</taxon>
        <taxon>Teleostei</taxon>
        <taxon>Neoteleostei</taxon>
        <taxon>Acanthomorphata</taxon>
        <taxon>Ovalentaria</taxon>
        <taxon>Atherinomorphae</taxon>
        <taxon>Cyprinodontiformes</taxon>
        <taxon>Poeciliidae</taxon>
        <taxon>Poeciliinae</taxon>
        <taxon>Xiphophorus</taxon>
    </lineage>
</organism>
<dbReference type="InterPro" id="IPR043502">
    <property type="entry name" value="DNA/RNA_pol_sf"/>
</dbReference>
<dbReference type="GeneTree" id="ENSGT00940000163737"/>
<dbReference type="SUPFAM" id="SSF56672">
    <property type="entry name" value="DNA/RNA polymerases"/>
    <property type="match status" value="1"/>
</dbReference>
<dbReference type="CDD" id="cd01650">
    <property type="entry name" value="RT_nLTR_like"/>
    <property type="match status" value="1"/>
</dbReference>
<accession>A0A3B5R146</accession>
<evidence type="ECO:0000313" key="3">
    <source>
        <dbReference type="Proteomes" id="UP000002852"/>
    </source>
</evidence>
<dbReference type="InterPro" id="IPR036691">
    <property type="entry name" value="Endo/exonu/phosph_ase_sf"/>
</dbReference>
<dbReference type="OMA" id="ECINNES"/>
<reference evidence="2" key="3">
    <citation type="submission" date="2025-08" db="UniProtKB">
        <authorList>
            <consortium name="Ensembl"/>
        </authorList>
    </citation>
    <scope>IDENTIFICATION</scope>
    <source>
        <strain evidence="2">JP 163 A</strain>
    </source>
</reference>
<dbReference type="SUPFAM" id="SSF56219">
    <property type="entry name" value="DNase I-like"/>
    <property type="match status" value="1"/>
</dbReference>
<keyword evidence="3" id="KW-1185">Reference proteome</keyword>
<reference evidence="3" key="2">
    <citation type="journal article" date="2013" name="Nat. Genet.">
        <title>The genome of the platyfish, Xiphophorus maculatus, provides insights into evolutionary adaptation and several complex traits.</title>
        <authorList>
            <person name="Schartl M."/>
            <person name="Walter R.B."/>
            <person name="Shen Y."/>
            <person name="Garcia T."/>
            <person name="Catchen J."/>
            <person name="Amores A."/>
            <person name="Braasch I."/>
            <person name="Chalopin D."/>
            <person name="Volff J.N."/>
            <person name="Lesch K.P."/>
            <person name="Bisazza A."/>
            <person name="Minx P."/>
            <person name="Hillier L."/>
            <person name="Wilson R.K."/>
            <person name="Fuerstenberg S."/>
            <person name="Boore J."/>
            <person name="Searle S."/>
            <person name="Postlethwait J.H."/>
            <person name="Warren W.C."/>
        </authorList>
    </citation>
    <scope>NUCLEOTIDE SEQUENCE [LARGE SCALE GENOMIC DNA]</scope>
    <source>
        <strain evidence="3">JP 163 A</strain>
    </source>
</reference>
<reference evidence="2" key="4">
    <citation type="submission" date="2025-09" db="UniProtKB">
        <authorList>
            <consortium name="Ensembl"/>
        </authorList>
    </citation>
    <scope>IDENTIFICATION</scope>
    <source>
        <strain evidence="2">JP 163 A</strain>
    </source>
</reference>
<dbReference type="Pfam" id="PF00078">
    <property type="entry name" value="RVT_1"/>
    <property type="match status" value="1"/>
</dbReference>
<evidence type="ECO:0000259" key="1">
    <source>
        <dbReference type="PROSITE" id="PS50878"/>
    </source>
</evidence>
<dbReference type="Gene3D" id="3.60.10.10">
    <property type="entry name" value="Endonuclease/exonuclease/phosphatase"/>
    <property type="match status" value="1"/>
</dbReference>
<feature type="domain" description="Reverse transcriptase" evidence="1">
    <location>
        <begin position="358"/>
        <end position="624"/>
    </location>
</feature>